<evidence type="ECO:0000313" key="3">
    <source>
        <dbReference type="Proteomes" id="UP000319342"/>
    </source>
</evidence>
<protein>
    <submittedName>
        <fullName evidence="2">Uncharacterized protein</fullName>
    </submittedName>
</protein>
<accession>A0A518D229</accession>
<organism evidence="2 3">
    <name type="scientific">Rohdeia mirabilis</name>
    <dbReference type="NCBI Taxonomy" id="2528008"/>
    <lineage>
        <taxon>Bacteria</taxon>
        <taxon>Pseudomonadati</taxon>
        <taxon>Planctomycetota</taxon>
        <taxon>Planctomycetia</taxon>
        <taxon>Planctomycetia incertae sedis</taxon>
        <taxon>Rohdeia</taxon>
    </lineage>
</organism>
<name>A0A518D229_9BACT</name>
<reference evidence="2 3" key="1">
    <citation type="submission" date="2019-02" db="EMBL/GenBank/DDBJ databases">
        <title>Deep-cultivation of Planctomycetes and their phenomic and genomic characterization uncovers novel biology.</title>
        <authorList>
            <person name="Wiegand S."/>
            <person name="Jogler M."/>
            <person name="Boedeker C."/>
            <person name="Pinto D."/>
            <person name="Vollmers J."/>
            <person name="Rivas-Marin E."/>
            <person name="Kohn T."/>
            <person name="Peeters S.H."/>
            <person name="Heuer A."/>
            <person name="Rast P."/>
            <person name="Oberbeckmann S."/>
            <person name="Bunk B."/>
            <person name="Jeske O."/>
            <person name="Meyerdierks A."/>
            <person name="Storesund J.E."/>
            <person name="Kallscheuer N."/>
            <person name="Luecker S."/>
            <person name="Lage O.M."/>
            <person name="Pohl T."/>
            <person name="Merkel B.J."/>
            <person name="Hornburger P."/>
            <person name="Mueller R.-W."/>
            <person name="Bruemmer F."/>
            <person name="Labrenz M."/>
            <person name="Spormann A.M."/>
            <person name="Op den Camp H."/>
            <person name="Overmann J."/>
            <person name="Amann R."/>
            <person name="Jetten M.S.M."/>
            <person name="Mascher T."/>
            <person name="Medema M.H."/>
            <person name="Devos D.P."/>
            <person name="Kaster A.-K."/>
            <person name="Ovreas L."/>
            <person name="Rohde M."/>
            <person name="Galperin M.Y."/>
            <person name="Jogler C."/>
        </authorList>
    </citation>
    <scope>NUCLEOTIDE SEQUENCE [LARGE SCALE GENOMIC DNA]</scope>
    <source>
        <strain evidence="2 3">Pla163</strain>
    </source>
</reference>
<keyword evidence="3" id="KW-1185">Reference proteome</keyword>
<dbReference type="AlphaFoldDB" id="A0A518D229"/>
<evidence type="ECO:0000256" key="1">
    <source>
        <dbReference type="SAM" id="MobiDB-lite"/>
    </source>
</evidence>
<evidence type="ECO:0000313" key="2">
    <source>
        <dbReference type="EMBL" id="QDU85495.1"/>
    </source>
</evidence>
<dbReference type="PROSITE" id="PS51257">
    <property type="entry name" value="PROKAR_LIPOPROTEIN"/>
    <property type="match status" value="1"/>
</dbReference>
<dbReference type="EMBL" id="CP036290">
    <property type="protein sequence ID" value="QDU85495.1"/>
    <property type="molecule type" value="Genomic_DNA"/>
</dbReference>
<gene>
    <name evidence="2" type="ORF">Pla163_26260</name>
</gene>
<dbReference type="RefSeq" id="WP_145188953.1">
    <property type="nucleotide sequence ID" value="NZ_CP036290.1"/>
</dbReference>
<dbReference type="Proteomes" id="UP000319342">
    <property type="component" value="Chromosome"/>
</dbReference>
<proteinExistence type="predicted"/>
<sequence>MLNVRTTTNRGTRWRRAGLGLLGGAVVLVASACRSSEVCVRPLADPVAPAAPSTLPEPPPGQDDVPFVLELSAAATDLEYAGVVELEIVARAVADGDAGRQSNARTCVLPRGSFSDYSEGEGLYLETWARAKGASEYVQFRDQGLSFWSVEHVCVTEHGLEFLHDLTLINPFVDSNGSDGPPAITLRPGHAVRASLVHGLDLGGADTSTNTEARADSPLRFLLKEPGASYQVRAVMRTEGDAVAVSNWVELTTEADVSQARQEAVLVIEVLGLANKARGGAGGAGGTWQFPYVEEAETAVLTLVDSRFQSNLPKWMREWADAVWISAGHEVRSWGGSGLAEVQPVRVYRACIELLEATDYWTEIPRTLPRQYASLRDRIQYSLDWAREESERQRRATWDTGSKERSDPATPDSDR</sequence>
<feature type="region of interest" description="Disordered" evidence="1">
    <location>
        <begin position="387"/>
        <end position="415"/>
    </location>
</feature>